<name>A0A4R2BKY3_9BACI</name>
<accession>A0A4R2BKY3</accession>
<keyword evidence="2" id="KW-1185">Reference proteome</keyword>
<evidence type="ECO:0000313" key="2">
    <source>
        <dbReference type="Proteomes" id="UP000295689"/>
    </source>
</evidence>
<organism evidence="1 2">
    <name type="scientific">Mesobacillus foraminis</name>
    <dbReference type="NCBI Taxonomy" id="279826"/>
    <lineage>
        <taxon>Bacteria</taxon>
        <taxon>Bacillati</taxon>
        <taxon>Bacillota</taxon>
        <taxon>Bacilli</taxon>
        <taxon>Bacillales</taxon>
        <taxon>Bacillaceae</taxon>
        <taxon>Mesobacillus</taxon>
    </lineage>
</organism>
<sequence length="163" mass="19328">MSERFFADYKKFIIIPEEEHKVGKKAFDPGDYASHYILTLSIFDAVISEWRQAAKHDIDVKQSVHNVLTEFNLKHYSNFHLQLLELDMDKSYFVLALSSRKQIEAEAAQTRVSDIVEKMITNPFYIGQSWYKLTSERGRVERKLFSFSYKEYTYEFKDEKSDL</sequence>
<proteinExistence type="predicted"/>
<gene>
    <name evidence="1" type="ORF">EV146_102262</name>
</gene>
<comment type="caution">
    <text evidence="1">The sequence shown here is derived from an EMBL/GenBank/DDBJ whole genome shotgun (WGS) entry which is preliminary data.</text>
</comment>
<dbReference type="AlphaFoldDB" id="A0A4R2BKY3"/>
<reference evidence="1 2" key="1">
    <citation type="journal article" date="2015" name="Stand. Genomic Sci.">
        <title>Genomic Encyclopedia of Bacterial and Archaeal Type Strains, Phase III: the genomes of soil and plant-associated and newly described type strains.</title>
        <authorList>
            <person name="Whitman W.B."/>
            <person name="Woyke T."/>
            <person name="Klenk H.P."/>
            <person name="Zhou Y."/>
            <person name="Lilburn T.G."/>
            <person name="Beck B.J."/>
            <person name="De Vos P."/>
            <person name="Vandamme P."/>
            <person name="Eisen J.A."/>
            <person name="Garrity G."/>
            <person name="Hugenholtz P."/>
            <person name="Kyrpides N.C."/>
        </authorList>
    </citation>
    <scope>NUCLEOTIDE SEQUENCE [LARGE SCALE GENOMIC DNA]</scope>
    <source>
        <strain evidence="1 2">CV53</strain>
    </source>
</reference>
<dbReference type="RefSeq" id="WP_132002004.1">
    <property type="nucleotide sequence ID" value="NZ_JABUHM010000001.1"/>
</dbReference>
<evidence type="ECO:0000313" key="1">
    <source>
        <dbReference type="EMBL" id="TCN27313.1"/>
    </source>
</evidence>
<protein>
    <submittedName>
        <fullName evidence="1">Uncharacterized protein</fullName>
    </submittedName>
</protein>
<dbReference type="EMBL" id="SLVV01000002">
    <property type="protein sequence ID" value="TCN27313.1"/>
    <property type="molecule type" value="Genomic_DNA"/>
</dbReference>
<dbReference type="Proteomes" id="UP000295689">
    <property type="component" value="Unassembled WGS sequence"/>
</dbReference>